<evidence type="ECO:0000313" key="4">
    <source>
        <dbReference type="Proteomes" id="UP000636709"/>
    </source>
</evidence>
<accession>A0A835FAU1</accession>
<dbReference type="PANTHER" id="PTHR31374:SF329">
    <property type="entry name" value="SAUR-LIKE AUXIN-RESPONSIVE PROTEIN FAMILY"/>
    <property type="match status" value="1"/>
</dbReference>
<dbReference type="OrthoDB" id="1897212at2759"/>
<gene>
    <name evidence="3" type="ORF">HU200_015563</name>
</gene>
<comment type="similarity">
    <text evidence="1">Belongs to the ARG7 family.</text>
</comment>
<keyword evidence="4" id="KW-1185">Reference proteome</keyword>
<reference evidence="3" key="1">
    <citation type="submission" date="2020-07" db="EMBL/GenBank/DDBJ databases">
        <title>Genome sequence and genetic diversity analysis of an under-domesticated orphan crop, white fonio (Digitaria exilis).</title>
        <authorList>
            <person name="Bennetzen J.L."/>
            <person name="Chen S."/>
            <person name="Ma X."/>
            <person name="Wang X."/>
            <person name="Yssel A.E.J."/>
            <person name="Chaluvadi S.R."/>
            <person name="Johnson M."/>
            <person name="Gangashetty P."/>
            <person name="Hamidou F."/>
            <person name="Sanogo M.D."/>
            <person name="Zwaenepoel A."/>
            <person name="Wallace J."/>
            <person name="Van De Peer Y."/>
            <person name="Van Deynze A."/>
        </authorList>
    </citation>
    <scope>NUCLEOTIDE SEQUENCE</scope>
    <source>
        <tissue evidence="3">Leaves</tissue>
    </source>
</reference>
<dbReference type="EMBL" id="JACEFO010001603">
    <property type="protein sequence ID" value="KAF8733188.1"/>
    <property type="molecule type" value="Genomic_DNA"/>
</dbReference>
<sequence>MGDGSIISQAAAADEDDDKASSSGIPRIVWFRQMIHRWQSSSSTSTAKRSSIAGGDGDPSGGASTDAEPAEDATLAAADDDDRDPLLPPRAHARARAARRVPPGGGRGGGGGGRRRKRLADDAGDTRRLPADVPRGCCPVYVGAERRRFVVPTAYLGMPVFRRLLEKAEEEFEFHYHGGALTIPCDTEAFKYILLVMDRHRQGLVDDGKYARRKPQEASALMGPADTALGPMMTESKAAGHHRSRRLDDDNLTLSTAFSRSLARVVVHPRKQSDRLVDSVLSAADSSGPAGRRRRCNRLAWPPPRVASRQVTAFDTSASDAGPRPRAAGGNDGRSYVACRPANHRRRQQRRPTIDGSSSRRMLHYRHQPTDPSPDSFEEYVTELGSCTLKLKGQRTCSEVRSESEESHSVLVLHVRCV</sequence>
<dbReference type="AlphaFoldDB" id="A0A835FAU1"/>
<feature type="compositionally biased region" description="Gly residues" evidence="2">
    <location>
        <begin position="103"/>
        <end position="112"/>
    </location>
</feature>
<feature type="compositionally biased region" description="Basic and acidic residues" evidence="2">
    <location>
        <begin position="119"/>
        <end position="130"/>
    </location>
</feature>
<dbReference type="GO" id="GO:0009733">
    <property type="term" value="P:response to auxin"/>
    <property type="evidence" value="ECO:0007669"/>
    <property type="project" value="InterPro"/>
</dbReference>
<feature type="compositionally biased region" description="Low complexity" evidence="2">
    <location>
        <begin position="61"/>
        <end position="77"/>
    </location>
</feature>
<feature type="compositionally biased region" description="Low complexity" evidence="2">
    <location>
        <begin position="40"/>
        <end position="53"/>
    </location>
</feature>
<protein>
    <recommendedName>
        <fullName evidence="5">Small auxin up regulated protein</fullName>
    </recommendedName>
</protein>
<evidence type="ECO:0000256" key="1">
    <source>
        <dbReference type="ARBA" id="ARBA00006974"/>
    </source>
</evidence>
<comment type="caution">
    <text evidence="3">The sequence shown here is derived from an EMBL/GenBank/DDBJ whole genome shotgun (WGS) entry which is preliminary data.</text>
</comment>
<proteinExistence type="inferred from homology"/>
<evidence type="ECO:0000256" key="2">
    <source>
        <dbReference type="SAM" id="MobiDB-lite"/>
    </source>
</evidence>
<dbReference type="Pfam" id="PF02519">
    <property type="entry name" value="Auxin_inducible"/>
    <property type="match status" value="1"/>
</dbReference>
<feature type="region of interest" description="Disordered" evidence="2">
    <location>
        <begin position="1"/>
        <end position="22"/>
    </location>
</feature>
<feature type="region of interest" description="Disordered" evidence="2">
    <location>
        <begin position="308"/>
        <end position="376"/>
    </location>
</feature>
<name>A0A835FAU1_9POAL</name>
<dbReference type="PANTHER" id="PTHR31374">
    <property type="entry name" value="AUXIN-INDUCED PROTEIN-LIKE-RELATED"/>
    <property type="match status" value="1"/>
</dbReference>
<evidence type="ECO:0000313" key="3">
    <source>
        <dbReference type="EMBL" id="KAF8733188.1"/>
    </source>
</evidence>
<evidence type="ECO:0008006" key="5">
    <source>
        <dbReference type="Google" id="ProtNLM"/>
    </source>
</evidence>
<organism evidence="3 4">
    <name type="scientific">Digitaria exilis</name>
    <dbReference type="NCBI Taxonomy" id="1010633"/>
    <lineage>
        <taxon>Eukaryota</taxon>
        <taxon>Viridiplantae</taxon>
        <taxon>Streptophyta</taxon>
        <taxon>Embryophyta</taxon>
        <taxon>Tracheophyta</taxon>
        <taxon>Spermatophyta</taxon>
        <taxon>Magnoliopsida</taxon>
        <taxon>Liliopsida</taxon>
        <taxon>Poales</taxon>
        <taxon>Poaceae</taxon>
        <taxon>PACMAD clade</taxon>
        <taxon>Panicoideae</taxon>
        <taxon>Panicodae</taxon>
        <taxon>Paniceae</taxon>
        <taxon>Anthephorinae</taxon>
        <taxon>Digitaria</taxon>
    </lineage>
</organism>
<feature type="region of interest" description="Disordered" evidence="2">
    <location>
        <begin position="38"/>
        <end position="130"/>
    </location>
</feature>
<dbReference type="Proteomes" id="UP000636709">
    <property type="component" value="Unassembled WGS sequence"/>
</dbReference>
<feature type="compositionally biased region" description="Polar residues" evidence="2">
    <location>
        <begin position="309"/>
        <end position="319"/>
    </location>
</feature>
<dbReference type="InterPro" id="IPR003676">
    <property type="entry name" value="SAUR_fam"/>
</dbReference>